<keyword evidence="2" id="KW-0812">Transmembrane</keyword>
<evidence type="ECO:0000256" key="1">
    <source>
        <dbReference type="SAM" id="MobiDB-lite"/>
    </source>
</evidence>
<keyword evidence="4" id="KW-1185">Reference proteome</keyword>
<reference evidence="3" key="1">
    <citation type="submission" date="2023-10" db="EMBL/GenBank/DDBJ databases">
        <authorList>
            <person name="Chen Y."/>
            <person name="Shah S."/>
            <person name="Dougan E. K."/>
            <person name="Thang M."/>
            <person name="Chan C."/>
        </authorList>
    </citation>
    <scope>NUCLEOTIDE SEQUENCE [LARGE SCALE GENOMIC DNA]</scope>
</reference>
<organism evidence="3 4">
    <name type="scientific">Prorocentrum cordatum</name>
    <dbReference type="NCBI Taxonomy" id="2364126"/>
    <lineage>
        <taxon>Eukaryota</taxon>
        <taxon>Sar</taxon>
        <taxon>Alveolata</taxon>
        <taxon>Dinophyceae</taxon>
        <taxon>Prorocentrales</taxon>
        <taxon>Prorocentraceae</taxon>
        <taxon>Prorocentrum</taxon>
    </lineage>
</organism>
<sequence>RVRALRYVGWFRYSTDIVDISAHRLLVLPCAALAACLVFQLRLMRSFGLSDGWTIPLIMFAFAGHSLIHLTILELVFSSKREKQVKEEQPTYEEVAKKEAVDWFTSNKVHCLRMKYVSKGRPGLAWQALTWPAPGQVRARRGSPAQAPPAVGSGGPGDEAG</sequence>
<accession>A0ABN9X943</accession>
<proteinExistence type="predicted"/>
<feature type="non-terminal residue" evidence="3">
    <location>
        <position position="161"/>
    </location>
</feature>
<keyword evidence="2" id="KW-0472">Membrane</keyword>
<feature type="compositionally biased region" description="Gly residues" evidence="1">
    <location>
        <begin position="152"/>
        <end position="161"/>
    </location>
</feature>
<dbReference type="EMBL" id="CAUYUJ010019917">
    <property type="protein sequence ID" value="CAK0894559.1"/>
    <property type="molecule type" value="Genomic_DNA"/>
</dbReference>
<evidence type="ECO:0000313" key="3">
    <source>
        <dbReference type="EMBL" id="CAK0894559.1"/>
    </source>
</evidence>
<evidence type="ECO:0000256" key="2">
    <source>
        <dbReference type="SAM" id="Phobius"/>
    </source>
</evidence>
<comment type="caution">
    <text evidence="3">The sequence shown here is derived from an EMBL/GenBank/DDBJ whole genome shotgun (WGS) entry which is preliminary data.</text>
</comment>
<keyword evidence="2" id="KW-1133">Transmembrane helix</keyword>
<feature type="non-terminal residue" evidence="3">
    <location>
        <position position="1"/>
    </location>
</feature>
<dbReference type="Proteomes" id="UP001189429">
    <property type="component" value="Unassembled WGS sequence"/>
</dbReference>
<feature type="transmembrane region" description="Helical" evidence="2">
    <location>
        <begin position="21"/>
        <end position="41"/>
    </location>
</feature>
<evidence type="ECO:0000313" key="4">
    <source>
        <dbReference type="Proteomes" id="UP001189429"/>
    </source>
</evidence>
<protein>
    <submittedName>
        <fullName evidence="3">Uncharacterized protein</fullName>
    </submittedName>
</protein>
<name>A0ABN9X943_9DINO</name>
<gene>
    <name evidence="3" type="ORF">PCOR1329_LOCUS73583</name>
</gene>
<feature type="region of interest" description="Disordered" evidence="1">
    <location>
        <begin position="136"/>
        <end position="161"/>
    </location>
</feature>
<feature type="transmembrane region" description="Helical" evidence="2">
    <location>
        <begin position="53"/>
        <end position="77"/>
    </location>
</feature>